<dbReference type="AlphaFoldDB" id="A0A6J1B3T9"/>
<keyword evidence="5" id="KW-0472">Membrane</keyword>
<dbReference type="GeneID" id="110423796"/>
<evidence type="ECO:0000256" key="5">
    <source>
        <dbReference type="ARBA" id="ARBA00023136"/>
    </source>
</evidence>
<name>A0A6J1B3T9_9ROSI</name>
<evidence type="ECO:0000256" key="2">
    <source>
        <dbReference type="ARBA" id="ARBA00022692"/>
    </source>
</evidence>
<keyword evidence="4" id="KW-1133">Transmembrane helix</keyword>
<dbReference type="RefSeq" id="XP_021293883.1">
    <property type="nucleotide sequence ID" value="XM_021438208.1"/>
</dbReference>
<dbReference type="InterPro" id="IPR046956">
    <property type="entry name" value="RLP23-like"/>
</dbReference>
<reference evidence="9" key="1">
    <citation type="submission" date="2025-08" db="UniProtKB">
        <authorList>
            <consortium name="RefSeq"/>
        </authorList>
    </citation>
    <scope>IDENTIFICATION</scope>
    <source>
        <tissue evidence="9">Leaf</tissue>
    </source>
</reference>
<dbReference type="InterPro" id="IPR001611">
    <property type="entry name" value="Leu-rich_rpt"/>
</dbReference>
<comment type="subcellular location">
    <subcellularLocation>
        <location evidence="1">Membrane</location>
        <topology evidence="1">Single-pass type I membrane protein</topology>
    </subcellularLocation>
</comment>
<evidence type="ECO:0000313" key="9">
    <source>
        <dbReference type="RefSeq" id="XP_021293883.1"/>
    </source>
</evidence>
<keyword evidence="8" id="KW-1185">Reference proteome</keyword>
<dbReference type="SUPFAM" id="SSF52058">
    <property type="entry name" value="L domain-like"/>
    <property type="match status" value="1"/>
</dbReference>
<protein>
    <submittedName>
        <fullName evidence="9">Probable LRR receptor-like serine/threonine-protein kinase At1g63430</fullName>
    </submittedName>
</protein>
<dbReference type="Gene3D" id="3.80.10.10">
    <property type="entry name" value="Ribonuclease Inhibitor"/>
    <property type="match status" value="1"/>
</dbReference>
<evidence type="ECO:0000256" key="7">
    <source>
        <dbReference type="ARBA" id="ARBA00023180"/>
    </source>
</evidence>
<evidence type="ECO:0000256" key="1">
    <source>
        <dbReference type="ARBA" id="ARBA00004479"/>
    </source>
</evidence>
<keyword evidence="7" id="KW-0325">Glycoprotein</keyword>
<dbReference type="GO" id="GO:0016020">
    <property type="term" value="C:membrane"/>
    <property type="evidence" value="ECO:0007669"/>
    <property type="project" value="UniProtKB-SubCell"/>
</dbReference>
<evidence type="ECO:0000313" key="8">
    <source>
        <dbReference type="Proteomes" id="UP000504621"/>
    </source>
</evidence>
<evidence type="ECO:0000256" key="4">
    <source>
        <dbReference type="ARBA" id="ARBA00022989"/>
    </source>
</evidence>
<evidence type="ECO:0000256" key="3">
    <source>
        <dbReference type="ARBA" id="ARBA00022729"/>
    </source>
</evidence>
<dbReference type="Proteomes" id="UP000504621">
    <property type="component" value="Unplaced"/>
</dbReference>
<dbReference type="PANTHER" id="PTHR48063">
    <property type="entry name" value="LRR RECEPTOR-LIKE KINASE"/>
    <property type="match status" value="1"/>
</dbReference>
<sequence>MIICCNLGCSLGCLDEERTVLQDITESIGSYQDRYSDDCCRWEGVHCSPTSSHVIGIYFYNIKQDEDLWIPDMSLFSQLKQLQELHLKGNHFGGLTNPEAICELVYLESLDLSDNSVEDVVPPCWGNMPSLRALKRETLPPFLLIYQTLR</sequence>
<dbReference type="PANTHER" id="PTHR48063:SF112">
    <property type="entry name" value="RECEPTOR LIKE PROTEIN 30-LIKE"/>
    <property type="match status" value="1"/>
</dbReference>
<keyword evidence="6" id="KW-0675">Receptor</keyword>
<accession>A0A6J1B3T9</accession>
<organism evidence="8 9">
    <name type="scientific">Herrania umbratica</name>
    <dbReference type="NCBI Taxonomy" id="108875"/>
    <lineage>
        <taxon>Eukaryota</taxon>
        <taxon>Viridiplantae</taxon>
        <taxon>Streptophyta</taxon>
        <taxon>Embryophyta</taxon>
        <taxon>Tracheophyta</taxon>
        <taxon>Spermatophyta</taxon>
        <taxon>Magnoliopsida</taxon>
        <taxon>eudicotyledons</taxon>
        <taxon>Gunneridae</taxon>
        <taxon>Pentapetalae</taxon>
        <taxon>rosids</taxon>
        <taxon>malvids</taxon>
        <taxon>Malvales</taxon>
        <taxon>Malvaceae</taxon>
        <taxon>Byttnerioideae</taxon>
        <taxon>Herrania</taxon>
    </lineage>
</organism>
<evidence type="ECO:0000256" key="6">
    <source>
        <dbReference type="ARBA" id="ARBA00023170"/>
    </source>
</evidence>
<keyword evidence="2" id="KW-0812">Transmembrane</keyword>
<dbReference type="InterPro" id="IPR032675">
    <property type="entry name" value="LRR_dom_sf"/>
</dbReference>
<keyword evidence="3" id="KW-0732">Signal</keyword>
<dbReference type="Pfam" id="PF00560">
    <property type="entry name" value="LRR_1"/>
    <property type="match status" value="2"/>
</dbReference>
<dbReference type="OrthoDB" id="1060944at2759"/>
<gene>
    <name evidence="9" type="primary">LOC110423796</name>
</gene>
<proteinExistence type="predicted"/>